<dbReference type="RefSeq" id="XP_042921053.1">
    <property type="nucleotide sequence ID" value="XM_043065441.1"/>
</dbReference>
<feature type="transmembrane region" description="Helical" evidence="2">
    <location>
        <begin position="615"/>
        <end position="642"/>
    </location>
</feature>
<feature type="region of interest" description="Disordered" evidence="1">
    <location>
        <begin position="824"/>
        <end position="877"/>
    </location>
</feature>
<proteinExistence type="predicted"/>
<dbReference type="OrthoDB" id="551022at2759"/>
<feature type="transmembrane region" description="Helical" evidence="2">
    <location>
        <begin position="130"/>
        <end position="153"/>
    </location>
</feature>
<feature type="region of interest" description="Disordered" evidence="1">
    <location>
        <begin position="729"/>
        <end position="794"/>
    </location>
</feature>
<feature type="compositionally biased region" description="Low complexity" evidence="1">
    <location>
        <begin position="50"/>
        <end position="75"/>
    </location>
</feature>
<dbReference type="AlphaFoldDB" id="A0A2K3DDS2"/>
<dbReference type="Proteomes" id="UP000006906">
    <property type="component" value="Chromosome 9"/>
</dbReference>
<keyword evidence="2" id="KW-0812">Transmembrane</keyword>
<feature type="compositionally biased region" description="Low complexity" evidence="1">
    <location>
        <begin position="330"/>
        <end position="344"/>
    </location>
</feature>
<evidence type="ECO:0000256" key="1">
    <source>
        <dbReference type="SAM" id="MobiDB-lite"/>
    </source>
</evidence>
<keyword evidence="2" id="KW-0472">Membrane</keyword>
<gene>
    <name evidence="3" type="ORF">CHLRE_09g387650v5</name>
</gene>
<evidence type="ECO:0000313" key="4">
    <source>
        <dbReference type="Proteomes" id="UP000006906"/>
    </source>
</evidence>
<feature type="compositionally biased region" description="Low complexity" evidence="1">
    <location>
        <begin position="1"/>
        <end position="23"/>
    </location>
</feature>
<feature type="region of interest" description="Disordered" evidence="1">
    <location>
        <begin position="1"/>
        <end position="81"/>
    </location>
</feature>
<sequence length="877" mass="86070">MWGSAARGAAGPAAAEQLGRGPASAPPAGPDATSFINGSSNYVPFPDVESASSPQAAASSSAAPTAPARASSGLARGSGGGLEESPAWSHYLRGTQGVLALVVVVLTASQPEGGAGGGGGGTGWRALPPFRYLLAVAVMTLAATLGCGVLQCLNAARRMSLPVGTVFDSVWCLLCATAGISAAAALGLRGPLRLGCAAVSGEGNDCAQLKAATGLMFGLALLSALSLAYEAALWRAVAAEAATAGAAGVPSSAPLPYGSTGTRYVGAGGSSGGRRRLNVLYASGMAGLLGPSGLLRRAVEYVTYPSATSGLPEPLVPPEGVPGASGGGAASRPAASAFPTPAAPEDWSDVDLAADTARRAASKLASSRTAGAAAAVKAALGRARGRSSSSTSAVAALAPGYGQAPLPVSHSAGAALSGAGQDAQGPGGSDSAAATAATAPPSSTMQGSGRVGALSAAASLTSRYRVKEAPWLAQWMMGLRLLQVTLTAACLGALTGGGRVHLPGGGYSSTTAYRLLVAAAALGLATAAVLGVWQALRALSFDFYRFARRGTRAYLYSCAVADTVLWLLVASAATAAAAVSTLPCAVVVATAPAGGGPRVAVFSRVHAGCVPRDRAAAALGLLAAPVWLAAALLSAAVAHEAAAKRARLRRQRAYKREAEVLMTTTTRYTGGGGGGDGATDASIEGAAGWPAGVQDVAEAEEAYAGMAARAHSGSSRGWWGTGVATGRTGPLSRGLWGSSPASPAQEPGAVAGASGTGGPPATGRRGSGLSSSSASGSKAADPDNPYATPHCTHAVPNPFGDDPWVVEDSLPGAGALYGVRRAVRGRGGAPEGPHSGGQPPAGSSGGVEPVLDVRQERGDIHMPPRGGGPTAPLFTLE</sequence>
<keyword evidence="4" id="KW-1185">Reference proteome</keyword>
<reference evidence="3 4" key="1">
    <citation type="journal article" date="2007" name="Science">
        <title>The Chlamydomonas genome reveals the evolution of key animal and plant functions.</title>
        <authorList>
            <person name="Merchant S.S."/>
            <person name="Prochnik S.E."/>
            <person name="Vallon O."/>
            <person name="Harris E.H."/>
            <person name="Karpowicz S.J."/>
            <person name="Witman G.B."/>
            <person name="Terry A."/>
            <person name="Salamov A."/>
            <person name="Fritz-Laylin L.K."/>
            <person name="Marechal-Drouard L."/>
            <person name="Marshall W.F."/>
            <person name="Qu L.H."/>
            <person name="Nelson D.R."/>
            <person name="Sanderfoot A.A."/>
            <person name="Spalding M.H."/>
            <person name="Kapitonov V.V."/>
            <person name="Ren Q."/>
            <person name="Ferris P."/>
            <person name="Lindquist E."/>
            <person name="Shapiro H."/>
            <person name="Lucas S.M."/>
            <person name="Grimwood J."/>
            <person name="Schmutz J."/>
            <person name="Cardol P."/>
            <person name="Cerutti H."/>
            <person name="Chanfreau G."/>
            <person name="Chen C.L."/>
            <person name="Cognat V."/>
            <person name="Croft M.T."/>
            <person name="Dent R."/>
            <person name="Dutcher S."/>
            <person name="Fernandez E."/>
            <person name="Fukuzawa H."/>
            <person name="Gonzalez-Ballester D."/>
            <person name="Gonzalez-Halphen D."/>
            <person name="Hallmann A."/>
            <person name="Hanikenne M."/>
            <person name="Hippler M."/>
            <person name="Inwood W."/>
            <person name="Jabbari K."/>
            <person name="Kalanon M."/>
            <person name="Kuras R."/>
            <person name="Lefebvre P.A."/>
            <person name="Lemaire S.D."/>
            <person name="Lobanov A.V."/>
            <person name="Lohr M."/>
            <person name="Manuell A."/>
            <person name="Meier I."/>
            <person name="Mets L."/>
            <person name="Mittag M."/>
            <person name="Mittelmeier T."/>
            <person name="Moroney J.V."/>
            <person name="Moseley J."/>
            <person name="Napoli C."/>
            <person name="Nedelcu A.M."/>
            <person name="Niyogi K."/>
            <person name="Novoselov S.V."/>
            <person name="Paulsen I.T."/>
            <person name="Pazour G."/>
            <person name="Purton S."/>
            <person name="Ral J.P."/>
            <person name="Riano-Pachon D.M."/>
            <person name="Riekhof W."/>
            <person name="Rymarquis L."/>
            <person name="Schroda M."/>
            <person name="Stern D."/>
            <person name="Umen J."/>
            <person name="Willows R."/>
            <person name="Wilson N."/>
            <person name="Zimmer S.L."/>
            <person name="Allmer J."/>
            <person name="Balk J."/>
            <person name="Bisova K."/>
            <person name="Chen C.J."/>
            <person name="Elias M."/>
            <person name="Gendler K."/>
            <person name="Hauser C."/>
            <person name="Lamb M.R."/>
            <person name="Ledford H."/>
            <person name="Long J.C."/>
            <person name="Minagawa J."/>
            <person name="Page M.D."/>
            <person name="Pan J."/>
            <person name="Pootakham W."/>
            <person name="Roje S."/>
            <person name="Rose A."/>
            <person name="Stahlberg E."/>
            <person name="Terauchi A.M."/>
            <person name="Yang P."/>
            <person name="Ball S."/>
            <person name="Bowler C."/>
            <person name="Dieckmann C.L."/>
            <person name="Gladyshev V.N."/>
            <person name="Green P."/>
            <person name="Jorgensen R."/>
            <person name="Mayfield S."/>
            <person name="Mueller-Roeber B."/>
            <person name="Rajamani S."/>
            <person name="Sayre R.T."/>
            <person name="Brokstein P."/>
            <person name="Dubchak I."/>
            <person name="Goodstein D."/>
            <person name="Hornick L."/>
            <person name="Huang Y.W."/>
            <person name="Jhaveri J."/>
            <person name="Luo Y."/>
            <person name="Martinez D."/>
            <person name="Ngau W.C."/>
            <person name="Otillar B."/>
            <person name="Poliakov A."/>
            <person name="Porter A."/>
            <person name="Szajkowski L."/>
            <person name="Werner G."/>
            <person name="Zhou K."/>
            <person name="Grigoriev I.V."/>
            <person name="Rokhsar D.S."/>
            <person name="Grossman A.R."/>
        </authorList>
    </citation>
    <scope>NUCLEOTIDE SEQUENCE [LARGE SCALE GENOMIC DNA]</scope>
    <source>
        <strain evidence="4">CC-503</strain>
    </source>
</reference>
<feature type="transmembrane region" description="Helical" evidence="2">
    <location>
        <begin position="165"/>
        <end position="188"/>
    </location>
</feature>
<name>A0A2K3DDS2_CHLRE</name>
<feature type="transmembrane region" description="Helical" evidence="2">
    <location>
        <begin position="554"/>
        <end position="579"/>
    </location>
</feature>
<feature type="transmembrane region" description="Helical" evidence="2">
    <location>
        <begin position="512"/>
        <end position="533"/>
    </location>
</feature>
<dbReference type="InParanoid" id="A0A2K3DDS2"/>
<keyword evidence="2" id="KW-1133">Transmembrane helix</keyword>
<feature type="compositionally biased region" description="Low complexity" evidence="1">
    <location>
        <begin position="761"/>
        <end position="779"/>
    </location>
</feature>
<feature type="compositionally biased region" description="Low complexity" evidence="1">
    <location>
        <begin position="412"/>
        <end position="444"/>
    </location>
</feature>
<dbReference type="Gramene" id="PNW78667">
    <property type="protein sequence ID" value="PNW78667"/>
    <property type="gene ID" value="CHLRE_09g387650v5"/>
</dbReference>
<dbReference type="GeneID" id="66054578"/>
<protein>
    <submittedName>
        <fullName evidence="3">Uncharacterized protein</fullName>
    </submittedName>
</protein>
<dbReference type="EMBL" id="CM008970">
    <property type="protein sequence ID" value="PNW78667.1"/>
    <property type="molecule type" value="Genomic_DNA"/>
</dbReference>
<feature type="compositionally biased region" description="Basic and acidic residues" evidence="1">
    <location>
        <begin position="851"/>
        <end position="862"/>
    </location>
</feature>
<feature type="region of interest" description="Disordered" evidence="1">
    <location>
        <begin position="310"/>
        <end position="347"/>
    </location>
</feature>
<evidence type="ECO:0000256" key="2">
    <source>
        <dbReference type="SAM" id="Phobius"/>
    </source>
</evidence>
<organism evidence="3 4">
    <name type="scientific">Chlamydomonas reinhardtii</name>
    <name type="common">Chlamydomonas smithii</name>
    <dbReference type="NCBI Taxonomy" id="3055"/>
    <lineage>
        <taxon>Eukaryota</taxon>
        <taxon>Viridiplantae</taxon>
        <taxon>Chlorophyta</taxon>
        <taxon>core chlorophytes</taxon>
        <taxon>Chlorophyceae</taxon>
        <taxon>CS clade</taxon>
        <taxon>Chlamydomonadales</taxon>
        <taxon>Chlamydomonadaceae</taxon>
        <taxon>Chlamydomonas</taxon>
    </lineage>
</organism>
<dbReference type="KEGG" id="cre:CHLRE_09g387650v5"/>
<feature type="region of interest" description="Disordered" evidence="1">
    <location>
        <begin position="412"/>
        <end position="449"/>
    </location>
</feature>
<feature type="transmembrane region" description="Helical" evidence="2">
    <location>
        <begin position="481"/>
        <end position="500"/>
    </location>
</feature>
<accession>A0A2K3DDS2</accession>
<feature type="transmembrane region" description="Helical" evidence="2">
    <location>
        <begin position="208"/>
        <end position="229"/>
    </location>
</feature>
<evidence type="ECO:0000313" key="3">
    <source>
        <dbReference type="EMBL" id="PNW78667.1"/>
    </source>
</evidence>
<feature type="compositionally biased region" description="Low complexity" evidence="1">
    <location>
        <begin position="832"/>
        <end position="842"/>
    </location>
</feature>